<dbReference type="RefSeq" id="WP_213364554.1">
    <property type="nucleotide sequence ID" value="NZ_BSFM01000014.1"/>
</dbReference>
<evidence type="ECO:0000256" key="2">
    <source>
        <dbReference type="SAM" id="MobiDB-lite"/>
    </source>
</evidence>
<evidence type="ECO:0000259" key="3">
    <source>
        <dbReference type="Pfam" id="PF07883"/>
    </source>
</evidence>
<dbReference type="InterPro" id="IPR051610">
    <property type="entry name" value="GPI/OXD"/>
</dbReference>
<evidence type="ECO:0000256" key="1">
    <source>
        <dbReference type="ARBA" id="ARBA00022723"/>
    </source>
</evidence>
<gene>
    <name evidence="4" type="ORF">GCM10017653_27580</name>
</gene>
<keyword evidence="1" id="KW-0479">Metal-binding</keyword>
<dbReference type="InterPro" id="IPR014710">
    <property type="entry name" value="RmlC-like_jellyroll"/>
</dbReference>
<dbReference type="InterPro" id="IPR011051">
    <property type="entry name" value="RmlC_Cupin_sf"/>
</dbReference>
<dbReference type="SUPFAM" id="SSF51182">
    <property type="entry name" value="RmlC-like cupins"/>
    <property type="match status" value="1"/>
</dbReference>
<evidence type="ECO:0000313" key="4">
    <source>
        <dbReference type="EMBL" id="GLK84688.1"/>
    </source>
</evidence>
<protein>
    <submittedName>
        <fullName evidence="4">Cupin</fullName>
    </submittedName>
</protein>
<dbReference type="Proteomes" id="UP001143330">
    <property type="component" value="Unassembled WGS sequence"/>
</dbReference>
<accession>A0A9W6NBG9</accession>
<dbReference type="GO" id="GO:0046872">
    <property type="term" value="F:metal ion binding"/>
    <property type="evidence" value="ECO:0007669"/>
    <property type="project" value="UniProtKB-KW"/>
</dbReference>
<name>A0A9W6NBG9_9HYPH</name>
<reference evidence="4" key="2">
    <citation type="submission" date="2023-01" db="EMBL/GenBank/DDBJ databases">
        <authorList>
            <person name="Sun Q."/>
            <person name="Evtushenko L."/>
        </authorList>
    </citation>
    <scope>NUCLEOTIDE SEQUENCE</scope>
    <source>
        <strain evidence="4">VKM B-2789</strain>
    </source>
</reference>
<sequence>MSEQAGGTSQTGTTTYAGHVLAKQPGEAISYWQPVPANGHIDVIFAPEVVPMEFPIGFGTQTVPPGGYVREHAHDRNEEVIFVVSGKGRAVIDGVDHPMQPGSAFFIGRNRRHMFINEGTGDIIWTWLIVPNGLEDFFRLIGRPRQDGEPAPAPFPRPENVLQIERDTVFAAQPTDQRRP</sequence>
<reference evidence="4" key="1">
    <citation type="journal article" date="2014" name="Int. J. Syst. Evol. Microbiol.">
        <title>Complete genome sequence of Corynebacterium casei LMG S-19264T (=DSM 44701T), isolated from a smear-ripened cheese.</title>
        <authorList>
            <consortium name="US DOE Joint Genome Institute (JGI-PGF)"/>
            <person name="Walter F."/>
            <person name="Albersmeier A."/>
            <person name="Kalinowski J."/>
            <person name="Ruckert C."/>
        </authorList>
    </citation>
    <scope>NUCLEOTIDE SEQUENCE</scope>
    <source>
        <strain evidence="4">VKM B-2789</strain>
    </source>
</reference>
<dbReference type="EMBL" id="BSFM01000014">
    <property type="protein sequence ID" value="GLK84688.1"/>
    <property type="molecule type" value="Genomic_DNA"/>
</dbReference>
<keyword evidence="5" id="KW-1185">Reference proteome</keyword>
<evidence type="ECO:0000313" key="5">
    <source>
        <dbReference type="Proteomes" id="UP001143330"/>
    </source>
</evidence>
<dbReference type="Gene3D" id="2.60.120.10">
    <property type="entry name" value="Jelly Rolls"/>
    <property type="match status" value="1"/>
</dbReference>
<dbReference type="InterPro" id="IPR013096">
    <property type="entry name" value="Cupin_2"/>
</dbReference>
<feature type="region of interest" description="Disordered" evidence="2">
    <location>
        <begin position="145"/>
        <end position="180"/>
    </location>
</feature>
<dbReference type="AlphaFoldDB" id="A0A9W6NBG9"/>
<dbReference type="PANTHER" id="PTHR35848">
    <property type="entry name" value="OXALATE-BINDING PROTEIN"/>
    <property type="match status" value="1"/>
</dbReference>
<comment type="caution">
    <text evidence="4">The sequence shown here is derived from an EMBL/GenBank/DDBJ whole genome shotgun (WGS) entry which is preliminary data.</text>
</comment>
<proteinExistence type="predicted"/>
<feature type="domain" description="Cupin type-2" evidence="3">
    <location>
        <begin position="60"/>
        <end position="128"/>
    </location>
</feature>
<dbReference type="PANTHER" id="PTHR35848:SF6">
    <property type="entry name" value="CUPIN TYPE-2 DOMAIN-CONTAINING PROTEIN"/>
    <property type="match status" value="1"/>
</dbReference>
<organism evidence="4 5">
    <name type="scientific">Ancylobacter defluvii</name>
    <dbReference type="NCBI Taxonomy" id="1282440"/>
    <lineage>
        <taxon>Bacteria</taxon>
        <taxon>Pseudomonadati</taxon>
        <taxon>Pseudomonadota</taxon>
        <taxon>Alphaproteobacteria</taxon>
        <taxon>Hyphomicrobiales</taxon>
        <taxon>Xanthobacteraceae</taxon>
        <taxon>Ancylobacter</taxon>
    </lineage>
</organism>
<dbReference type="Pfam" id="PF07883">
    <property type="entry name" value="Cupin_2"/>
    <property type="match status" value="1"/>
</dbReference>